<dbReference type="Proteomes" id="UP000264800">
    <property type="component" value="Unplaced"/>
</dbReference>
<dbReference type="GO" id="GO:0005525">
    <property type="term" value="F:GTP binding"/>
    <property type="evidence" value="ECO:0007669"/>
    <property type="project" value="UniProtKB-KW"/>
</dbReference>
<sequence>MLSLHRLNIIKLPDVLILCWSFIEPFIPEPYDPKKASSISQIKPADPQPSCGLDGLVKRKRLADSVREKSFLLTPQTGPLPLYKVPLKEQHINITGCKYFTSGQESPKPNRTIMVSGATGAGKSTLINGMINYILGVQWEDSYRFKMVDEGQSTLQAHSQTSEVTVYKIYHQKGFKVDYSLTVVDTPGFGDVRGVDRDREITEQLRNLFSDKDGIGEIDAVCLVAQAFLTKLTKTQEYAFDSFLSIFGKDVAENIRILVTFADAQQPPVLEAINASGVSCPQTEDGLPVHFKFNNSALFADNTANKTFDQIVWNMGTESMRRFFESLNQIETIRLVMTSKVLKERQELESSVEDLQKQVKLGLAKFEKIRQTSKKLEENEEEIRKNANFEFYVIVTKPVAVDISQTGHFISNCEQCHVTCHFPCKIKNDDEKRGCFAMGQDGYCTVCPGRCFWNVHFNKNYRWEYQVFKEKQTLEELKEKYKKATGEKLTLQQLIDRLKADYKRVQDEVVRLMEKAVNCLNRLKEIALNRNPLSTPQYIHLLIEGEKQEGKPGWEQRVESLMKMKEHAELIAKVERGEELLQINHPSVVLHHLSRSWGPGGPVQVLGDLDRSQV</sequence>
<dbReference type="PANTHER" id="PTHR32046:SF14">
    <property type="match status" value="1"/>
</dbReference>
<dbReference type="InterPro" id="IPR030379">
    <property type="entry name" value="G_SEPTIN_dom"/>
</dbReference>
<organism evidence="4 5">
    <name type="scientific">Kryptolebias marmoratus</name>
    <name type="common">Mangrove killifish</name>
    <name type="synonym">Rivulus marmoratus</name>
    <dbReference type="NCBI Taxonomy" id="37003"/>
    <lineage>
        <taxon>Eukaryota</taxon>
        <taxon>Metazoa</taxon>
        <taxon>Chordata</taxon>
        <taxon>Craniata</taxon>
        <taxon>Vertebrata</taxon>
        <taxon>Euteleostomi</taxon>
        <taxon>Actinopterygii</taxon>
        <taxon>Neopterygii</taxon>
        <taxon>Teleostei</taxon>
        <taxon>Neoteleostei</taxon>
        <taxon>Acanthomorphata</taxon>
        <taxon>Ovalentaria</taxon>
        <taxon>Atherinomorphae</taxon>
        <taxon>Cyprinodontiformes</taxon>
        <taxon>Rivulidae</taxon>
        <taxon>Kryptolebias</taxon>
    </lineage>
</organism>
<keyword evidence="1" id="KW-0547">Nucleotide-binding</keyword>
<keyword evidence="2" id="KW-0175">Coiled coil</keyword>
<feature type="coiled-coil region" evidence="2">
    <location>
        <begin position="467"/>
        <end position="515"/>
    </location>
</feature>
<dbReference type="Ensembl" id="ENSKMAT00000023186.1">
    <property type="protein sequence ID" value="ENSKMAP00000022893.1"/>
    <property type="gene ID" value="ENSKMAG00000016981.1"/>
</dbReference>
<evidence type="ECO:0000256" key="2">
    <source>
        <dbReference type="SAM" id="Coils"/>
    </source>
</evidence>
<protein>
    <recommendedName>
        <fullName evidence="3">Septin-type G domain-containing protein</fullName>
    </recommendedName>
</protein>
<evidence type="ECO:0000259" key="3">
    <source>
        <dbReference type="Pfam" id="PF00735"/>
    </source>
</evidence>
<dbReference type="FunFam" id="3.40.50.300:FF:002049">
    <property type="entry name" value="Si:ch73-170d6.2"/>
    <property type="match status" value="1"/>
</dbReference>
<keyword evidence="1" id="KW-0342">GTP-binding</keyword>
<reference evidence="4" key="2">
    <citation type="submission" date="2025-09" db="UniProtKB">
        <authorList>
            <consortium name="Ensembl"/>
        </authorList>
    </citation>
    <scope>IDENTIFICATION</scope>
</reference>
<accession>A0A3Q3B0C3</accession>
<dbReference type="OMA" id="VARIWSN"/>
<comment type="similarity">
    <text evidence="1">Belongs to the TRAFAC class TrmE-Era-EngA-EngB-Septin-like GTPase superfamily. Septin GTPase family.</text>
</comment>
<evidence type="ECO:0000256" key="1">
    <source>
        <dbReference type="RuleBase" id="RU004560"/>
    </source>
</evidence>
<feature type="coiled-coil region" evidence="2">
    <location>
        <begin position="338"/>
        <end position="386"/>
    </location>
</feature>
<dbReference type="InterPro" id="IPR027417">
    <property type="entry name" value="P-loop_NTPase"/>
</dbReference>
<feature type="domain" description="Septin-type G" evidence="3">
    <location>
        <begin position="112"/>
        <end position="192"/>
    </location>
</feature>
<reference evidence="4" key="1">
    <citation type="submission" date="2025-08" db="UniProtKB">
        <authorList>
            <consortium name="Ensembl"/>
        </authorList>
    </citation>
    <scope>IDENTIFICATION</scope>
</reference>
<evidence type="ECO:0000313" key="4">
    <source>
        <dbReference type="Ensembl" id="ENSKMAP00000022893.1"/>
    </source>
</evidence>
<dbReference type="STRING" id="37003.ENSKMAP00000022893"/>
<name>A0A3Q3B0C3_KRYMA</name>
<dbReference type="Pfam" id="PF00735">
    <property type="entry name" value="Septin"/>
    <property type="match status" value="1"/>
</dbReference>
<dbReference type="PANTHER" id="PTHR32046">
    <property type="entry name" value="G DOMAIN-CONTAINING PROTEIN"/>
    <property type="match status" value="1"/>
</dbReference>
<proteinExistence type="inferred from homology"/>
<dbReference type="Gene3D" id="3.40.50.300">
    <property type="entry name" value="P-loop containing nucleotide triphosphate hydrolases"/>
    <property type="match status" value="1"/>
</dbReference>
<dbReference type="AlphaFoldDB" id="A0A3Q3B0C3"/>
<evidence type="ECO:0000313" key="5">
    <source>
        <dbReference type="Proteomes" id="UP000264800"/>
    </source>
</evidence>
<dbReference type="GeneTree" id="ENSGT00940000166734"/>
<dbReference type="SUPFAM" id="SSF52540">
    <property type="entry name" value="P-loop containing nucleoside triphosphate hydrolases"/>
    <property type="match status" value="1"/>
</dbReference>
<keyword evidence="5" id="KW-1185">Reference proteome</keyword>